<feature type="compositionally biased region" description="Polar residues" evidence="2">
    <location>
        <begin position="421"/>
        <end position="442"/>
    </location>
</feature>
<feature type="non-terminal residue" evidence="3">
    <location>
        <position position="1"/>
    </location>
</feature>
<feature type="transmembrane region" description="Helical" evidence="1">
    <location>
        <begin position="1230"/>
        <end position="1249"/>
    </location>
</feature>
<organism evidence="3 4">
    <name type="scientific">Ceyx cyanopectus</name>
    <name type="common">Indigo-banded kingfisher</name>
    <dbReference type="NCBI Taxonomy" id="390723"/>
    <lineage>
        <taxon>Eukaryota</taxon>
        <taxon>Metazoa</taxon>
        <taxon>Chordata</taxon>
        <taxon>Craniata</taxon>
        <taxon>Vertebrata</taxon>
        <taxon>Euteleostomi</taxon>
        <taxon>Archelosauria</taxon>
        <taxon>Archosauria</taxon>
        <taxon>Dinosauria</taxon>
        <taxon>Saurischia</taxon>
        <taxon>Theropoda</taxon>
        <taxon>Coelurosauria</taxon>
        <taxon>Aves</taxon>
        <taxon>Neognathae</taxon>
        <taxon>Neoaves</taxon>
        <taxon>Telluraves</taxon>
        <taxon>Coraciimorphae</taxon>
        <taxon>Coraciiformes</taxon>
        <taxon>Alcedinidae</taxon>
        <taxon>Ceyx</taxon>
    </lineage>
</organism>
<feature type="transmembrane region" description="Helical" evidence="1">
    <location>
        <begin position="965"/>
        <end position="984"/>
    </location>
</feature>
<feature type="transmembrane region" description="Helical" evidence="1">
    <location>
        <begin position="1128"/>
        <end position="1145"/>
    </location>
</feature>
<keyword evidence="1" id="KW-0812">Transmembrane</keyword>
<feature type="region of interest" description="Disordered" evidence="2">
    <location>
        <begin position="402"/>
        <end position="462"/>
    </location>
</feature>
<dbReference type="OrthoDB" id="10037631at2759"/>
<comment type="subcellular location">
    <subcellularLocation>
        <location evidence="1">Membrane</location>
        <topology evidence="1">Multi-pass membrane protein</topology>
    </subcellularLocation>
</comment>
<gene>
    <name evidence="3" type="primary">Pcnx2</name>
    <name evidence="3" type="ORF">CEYCYA_R08716</name>
</gene>
<protein>
    <recommendedName>
        <fullName evidence="1">Pecanex-like protein</fullName>
    </recommendedName>
</protein>
<feature type="region of interest" description="Disordered" evidence="2">
    <location>
        <begin position="206"/>
        <end position="249"/>
    </location>
</feature>
<sequence length="1590" mass="177269">FLQAFPANAVTVFVYCSSVTVFFTVIKVISYRLHLMFDKGEVIQQKLPRKNGKQCKDTEVPKGNAAELSIHSNKSGQSGASETNQKDSTHTAQDSWRVQPVHSSPAMVSLTPMWFLLGVMVLEDQAAPAVSSTSPSVKADVLPVSTASASGATTSAIVTKPAATEALSADGISEEGRNGLPYGQHGSQDILVDRDVAKSFSKISSTQGDILSPGVSSEPWDSENSVTSDHLSNPKSYKREKLPDGSPQTGFASNCPQCYAIAANDPDYMESLCNAGNTHEDLDCSDSETAVAVVDNSLPGDQLCEPIKIVITMSTTPNTTFSDLAGSVHLRALGPESPSSALQSGTVTAGWPSQQTSDQLRIPVITFDLSDDSKGKTCPEVSESERTPEVFKAELSSNQCSGYESGDAVKDHSNPAHTPLEANTCSDPNQKSASENAQTVDLSSKEDLQNLDPQSCRTAHEKRHMRVLSVDSGTDVLLSKNFMEVSDKEKTLPTSKSDLEAKEGQVPNESNFLEFVSLLESINTSKMKAPNQSTVKMETAKENGLVGDSQTMERKEEAVGTEKHCEQLPKQERSEVQSQDRASTSPALPESAKFAALYQGSRQRQIIYRVTSQQDSSVLQVISGPEASVQDELSVDAMHVFIDENGEIRSCYLKAGCQKEGNFRHQLSNCDCISNAHEIQFSSSSTTTSESQDPSSGDQAASALQQQLLLMVARRTLAESPRQPSQDPEDSSCSSAQRKLNRQFYRFIIFPGKWIKVWYDRLTLLALLDRTEDIKENVFAVLLVVLVSLLGFLTLNQGFCKDIWILLFCLVMASCQYSLLKSVQPDPASPVHGHNKIITYSRPVYFCILCGLILLLDAGSKDTNPPIYTIYGLKLFSPRSLQSARDHVIVFLYCFPAISLLGLFPQINTFCIYVLEQIDMLLFGGSATTGFVSALYSISRSFVVLIVLYAFCFSAVKEPWDAQHIPALFSAFCGLLVALSYHLSRQSSDPSVLMSLIQCKYVPHYLRQQFEDSSSDPLPEKMRESVKEILKSDLIVCTAAAVLSFAVSASTVFLSLRPFLSIVLFALAWTVGFVTHYLLPQLRKHHPWLWISHPILKNKEHQQREVRDAARLMWFERLYVWLQCFEKYILYPAIILNALTIDAFSISKYKKLGTHCDIILITVAGMKLLRSSFCNPINQFVTLSFTVIFFRFDYRDISENFLLDFFMMSILWDLLQKLQFIMTYIAPWQIAWGSSFHVFAQLFAIPHILQKSAVHFLQHSAMLFFQTLAASVFSTPLSPFLGSVIFIASYARPIKFWEKNYNTKRSDHSNTRLAIQIEKDAGNDDNNLNSIFYEHLTRSLQESLCGDLILGRWGNYSTGDCFILASDYLNAFVHLVEIGNGLVTFQLRGLEFRGTYCQQREVEAITEGDEDNEGCCCCKPGHLPHLLSCNAAFNLRWLTWEITRSQYILQGYSIIDNNAATMLQVFDLRRVLIRYYIKSIIYFTASSPKILDWIKDESIQKILQPYAKWHYIERDLAMFNINIDEDYVPCLQGITRASFCSVYLDWIQFCATKRVEHLDSDEDSPLVTLSFALCILGRRALGTAAHNMAI</sequence>
<dbReference type="EMBL" id="VYZU01017420">
    <property type="protein sequence ID" value="NXY82883.1"/>
    <property type="molecule type" value="Genomic_DNA"/>
</dbReference>
<feature type="region of interest" description="Disordered" evidence="2">
    <location>
        <begin position="336"/>
        <end position="355"/>
    </location>
</feature>
<feature type="transmembrane region" description="Helical" evidence="1">
    <location>
        <begin position="779"/>
        <end position="796"/>
    </location>
</feature>
<evidence type="ECO:0000313" key="3">
    <source>
        <dbReference type="EMBL" id="NXY82883.1"/>
    </source>
</evidence>
<dbReference type="PANTHER" id="PTHR12372">
    <property type="entry name" value="PECANEX"/>
    <property type="match status" value="1"/>
</dbReference>
<feature type="transmembrane region" description="Helical" evidence="1">
    <location>
        <begin position="888"/>
        <end position="915"/>
    </location>
</feature>
<dbReference type="InterPro" id="IPR039797">
    <property type="entry name" value="Pecanex"/>
</dbReference>
<comment type="similarity">
    <text evidence="1">Belongs to the pecanex family.</text>
</comment>
<evidence type="ECO:0000256" key="2">
    <source>
        <dbReference type="SAM" id="MobiDB-lite"/>
    </source>
</evidence>
<feature type="compositionally biased region" description="Polar residues" evidence="2">
    <location>
        <begin position="337"/>
        <end position="355"/>
    </location>
</feature>
<feature type="transmembrane region" description="Helical" evidence="1">
    <location>
        <begin position="1059"/>
        <end position="1079"/>
    </location>
</feature>
<feature type="region of interest" description="Disordered" evidence="2">
    <location>
        <begin position="551"/>
        <end position="588"/>
    </location>
</feature>
<keyword evidence="1" id="KW-0472">Membrane</keyword>
<feature type="transmembrane region" description="Helical" evidence="1">
    <location>
        <begin position="840"/>
        <end position="858"/>
    </location>
</feature>
<feature type="transmembrane region" description="Helical" evidence="1">
    <location>
        <begin position="1261"/>
        <end position="1291"/>
    </location>
</feature>
<reference evidence="3 4" key="1">
    <citation type="submission" date="2020-02" db="EMBL/GenBank/DDBJ databases">
        <title>Bird 10,000 Genomes (B10K) Project - Family phase.</title>
        <authorList>
            <person name="Zhang G."/>
        </authorList>
    </citation>
    <scope>NUCLEOTIDE SEQUENCE [LARGE SCALE GENOMIC DNA]</scope>
    <source>
        <strain evidence="3">B10K-DU-013-51</strain>
        <tissue evidence="3">Mixed tissue sample</tissue>
    </source>
</reference>
<feature type="transmembrane region" description="Helical" evidence="1">
    <location>
        <begin position="1029"/>
        <end position="1047"/>
    </location>
</feature>
<accession>A0A7L4MYN7</accession>
<feature type="compositionally biased region" description="Polar residues" evidence="2">
    <location>
        <begin position="576"/>
        <end position="586"/>
    </location>
</feature>
<feature type="transmembrane region" description="Helical" evidence="1">
    <location>
        <begin position="935"/>
        <end position="953"/>
    </location>
</feature>
<feature type="compositionally biased region" description="Basic and acidic residues" evidence="2">
    <location>
        <begin position="551"/>
        <end position="575"/>
    </location>
</feature>
<keyword evidence="1" id="KW-1133">Transmembrane helix</keyword>
<feature type="transmembrane region" description="Helical" evidence="1">
    <location>
        <begin position="803"/>
        <end position="820"/>
    </location>
</feature>
<feature type="transmembrane region" description="Helical" evidence="1">
    <location>
        <begin position="1176"/>
        <end position="1194"/>
    </location>
</feature>
<name>A0A7L4MYN7_9AVES</name>
<evidence type="ECO:0000256" key="1">
    <source>
        <dbReference type="RuleBase" id="RU367089"/>
    </source>
</evidence>
<dbReference type="GO" id="GO:0016020">
    <property type="term" value="C:membrane"/>
    <property type="evidence" value="ECO:0007669"/>
    <property type="project" value="UniProtKB-SubCell"/>
</dbReference>
<dbReference type="PANTHER" id="PTHR12372:SF5">
    <property type="entry name" value="PECANEX-LIKE PROTEIN 2"/>
    <property type="match status" value="1"/>
</dbReference>
<feature type="non-terminal residue" evidence="3">
    <location>
        <position position="1590"/>
    </location>
</feature>
<evidence type="ECO:0000313" key="4">
    <source>
        <dbReference type="Proteomes" id="UP000586704"/>
    </source>
</evidence>
<feature type="region of interest" description="Disordered" evidence="2">
    <location>
        <begin position="48"/>
        <end position="98"/>
    </location>
</feature>
<keyword evidence="4" id="KW-1185">Reference proteome</keyword>
<comment type="caution">
    <text evidence="3">The sequence shown here is derived from an EMBL/GenBank/DDBJ whole genome shotgun (WGS) entry which is preliminary data.</text>
</comment>
<dbReference type="Proteomes" id="UP000586704">
    <property type="component" value="Unassembled WGS sequence"/>
</dbReference>
<feature type="compositionally biased region" description="Polar residues" evidence="2">
    <location>
        <begin position="70"/>
        <end position="83"/>
    </location>
</feature>
<feature type="compositionally biased region" description="Polar residues" evidence="2">
    <location>
        <begin position="222"/>
        <end position="235"/>
    </location>
</feature>
<proteinExistence type="inferred from homology"/>
<feature type="transmembrane region" description="Helical" evidence="1">
    <location>
        <begin position="12"/>
        <end position="29"/>
    </location>
</feature>